<accession>A0A9X3NGT3</accession>
<dbReference type="Gene3D" id="2.70.98.70">
    <property type="match status" value="1"/>
</dbReference>
<name>A0A9X3NGT3_9ACTN</name>
<dbReference type="SUPFAM" id="SSF48230">
    <property type="entry name" value="Chondroitin AC/alginate lyase"/>
    <property type="match status" value="1"/>
</dbReference>
<dbReference type="InterPro" id="IPR012480">
    <property type="entry name" value="Hepar_II_III_C"/>
</dbReference>
<keyword evidence="2" id="KW-0732">Signal</keyword>
<keyword evidence="4" id="KW-0456">Lyase</keyword>
<evidence type="ECO:0000313" key="7">
    <source>
        <dbReference type="EMBL" id="MDA0184837.1"/>
    </source>
</evidence>
<comment type="caution">
    <text evidence="7">The sequence shown here is derived from an EMBL/GenBank/DDBJ whole genome shotgun (WGS) entry which is preliminary data.</text>
</comment>
<protein>
    <submittedName>
        <fullName evidence="7">Heparinase II/III family protein</fullName>
    </submittedName>
</protein>
<dbReference type="AlphaFoldDB" id="A0A9X3NGT3"/>
<proteinExistence type="predicted"/>
<dbReference type="RefSeq" id="WP_270029295.1">
    <property type="nucleotide sequence ID" value="NZ_JAPDDP010000088.1"/>
</dbReference>
<keyword evidence="8" id="KW-1185">Reference proteome</keyword>
<feature type="domain" description="Heparin-sulfate lyase N-terminal" evidence="6">
    <location>
        <begin position="44"/>
        <end position="265"/>
    </location>
</feature>
<dbReference type="InterPro" id="IPR008929">
    <property type="entry name" value="Chondroitin_lyas"/>
</dbReference>
<dbReference type="PANTHER" id="PTHR39210:SF1">
    <property type="entry name" value="HEPARIN-SULFATE LYASE"/>
    <property type="match status" value="1"/>
</dbReference>
<dbReference type="GO" id="GO:0016829">
    <property type="term" value="F:lyase activity"/>
    <property type="evidence" value="ECO:0007669"/>
    <property type="project" value="UniProtKB-KW"/>
</dbReference>
<feature type="domain" description="Heparinase II/III-like C-terminal" evidence="5">
    <location>
        <begin position="285"/>
        <end position="482"/>
    </location>
</feature>
<evidence type="ECO:0000256" key="4">
    <source>
        <dbReference type="ARBA" id="ARBA00023239"/>
    </source>
</evidence>
<evidence type="ECO:0000259" key="6">
    <source>
        <dbReference type="Pfam" id="PF16889"/>
    </source>
</evidence>
<organism evidence="7 8">
    <name type="scientific">Solirubrobacter phytolaccae</name>
    <dbReference type="NCBI Taxonomy" id="1404360"/>
    <lineage>
        <taxon>Bacteria</taxon>
        <taxon>Bacillati</taxon>
        <taxon>Actinomycetota</taxon>
        <taxon>Thermoleophilia</taxon>
        <taxon>Solirubrobacterales</taxon>
        <taxon>Solirubrobacteraceae</taxon>
        <taxon>Solirubrobacter</taxon>
    </lineage>
</organism>
<dbReference type="Proteomes" id="UP001147653">
    <property type="component" value="Unassembled WGS sequence"/>
</dbReference>
<evidence type="ECO:0000256" key="1">
    <source>
        <dbReference type="ARBA" id="ARBA00004418"/>
    </source>
</evidence>
<dbReference type="EMBL" id="JAPDDP010000088">
    <property type="protein sequence ID" value="MDA0184837.1"/>
    <property type="molecule type" value="Genomic_DNA"/>
</dbReference>
<gene>
    <name evidence="7" type="ORF">OJ997_31330</name>
</gene>
<evidence type="ECO:0000259" key="5">
    <source>
        <dbReference type="Pfam" id="PF07940"/>
    </source>
</evidence>
<reference evidence="7" key="1">
    <citation type="submission" date="2022-10" db="EMBL/GenBank/DDBJ databases">
        <title>The WGS of Solirubrobacter phytolaccae KCTC 29190.</title>
        <authorList>
            <person name="Jiang Z."/>
        </authorList>
    </citation>
    <scope>NUCLEOTIDE SEQUENCE</scope>
    <source>
        <strain evidence="7">KCTC 29190</strain>
    </source>
</reference>
<evidence type="ECO:0000313" key="8">
    <source>
        <dbReference type="Proteomes" id="UP001147653"/>
    </source>
</evidence>
<evidence type="ECO:0000256" key="3">
    <source>
        <dbReference type="ARBA" id="ARBA00022764"/>
    </source>
</evidence>
<dbReference type="Gene3D" id="1.50.10.100">
    <property type="entry name" value="Chondroitin AC/alginate lyase"/>
    <property type="match status" value="1"/>
</dbReference>
<sequence length="503" mass="56404">MIIVARTARPRPVHCVTEHEHRDRALADAVAEGRFTFGGETRALGLEPDWVDADLPEDEEWRIDWVKFYYGLDLADAFRATGDARYLRAWEKLVASFVLQIPPDHDDSEVTARRILNWIYAWQRLPEVDECVAHALHEHLGQQVRHVRATLSPERNHRTLELYALLIAALALPELGIDPPVEELYENLLADFLPDGVHRERSTHYHCIALRSFVGARENCRRFGVALPAGFDERLTLACAFARDCRRPDGTLPALSDSDTGDYTELLQLAARLLAREELLVSGAGDYPDGGYFVQRTRDRYLIFDCGPLGDGGHGHYDALSVEAWANGEPLVLDPGRFTYAEGEPNLRHWFRGTAAHNTVTVDGFDQTPYARGRSSLPSAVATFLGREDDTLAGEVRSPCYEAVHRRRVTLVEGRYWIVEDELEGERSHRYDLRWHLPPGPVELRPDGVVTDTATITIHGARSVALEDGWISPEYGVKHAAKVVSAIAVGAVARFVTVLEPRT</sequence>
<evidence type="ECO:0000256" key="2">
    <source>
        <dbReference type="ARBA" id="ARBA00022729"/>
    </source>
</evidence>
<dbReference type="InterPro" id="IPR031680">
    <property type="entry name" value="Hepar_II_III_N"/>
</dbReference>
<comment type="subcellular location">
    <subcellularLocation>
        <location evidence="1">Periplasm</location>
    </subcellularLocation>
</comment>
<dbReference type="PANTHER" id="PTHR39210">
    <property type="entry name" value="HEPARIN-SULFATE LYASE"/>
    <property type="match status" value="1"/>
</dbReference>
<keyword evidence="3" id="KW-0574">Periplasm</keyword>
<dbReference type="Pfam" id="PF07940">
    <property type="entry name" value="Hepar_II_III_C"/>
    <property type="match status" value="1"/>
</dbReference>
<dbReference type="GO" id="GO:0042597">
    <property type="term" value="C:periplasmic space"/>
    <property type="evidence" value="ECO:0007669"/>
    <property type="project" value="UniProtKB-SubCell"/>
</dbReference>
<dbReference type="Pfam" id="PF16889">
    <property type="entry name" value="Hepar_II_III_N"/>
    <property type="match status" value="1"/>
</dbReference>